<dbReference type="Proteomes" id="UP000631421">
    <property type="component" value="Unassembled WGS sequence"/>
</dbReference>
<dbReference type="GO" id="GO:0140104">
    <property type="term" value="F:molecular carrier activity"/>
    <property type="evidence" value="ECO:0007669"/>
    <property type="project" value="InterPro"/>
</dbReference>
<dbReference type="InterPro" id="IPR005669">
    <property type="entry name" value="Thiosulph/SO4-bd"/>
</dbReference>
<evidence type="ECO:0000256" key="1">
    <source>
        <dbReference type="ARBA" id="ARBA00004418"/>
    </source>
</evidence>
<reference evidence="7" key="1">
    <citation type="journal article" date="2015" name="ISME J.">
        <title>Draft Genome Sequence of Streptomyces incarnatus NRRL8089, which Produces the Nucleoside Antibiotic Sinefungin.</title>
        <authorList>
            <person name="Oshima K."/>
            <person name="Hattori M."/>
            <person name="Shimizu H."/>
            <person name="Fukuda K."/>
            <person name="Nemoto M."/>
            <person name="Inagaki K."/>
            <person name="Tamura T."/>
        </authorList>
    </citation>
    <scope>NUCLEOTIDE SEQUENCE</scope>
    <source>
        <strain evidence="7">FACHB-1277</strain>
    </source>
</reference>
<keyword evidence="8" id="KW-1185">Reference proteome</keyword>
<evidence type="ECO:0000256" key="5">
    <source>
        <dbReference type="ARBA" id="ARBA00022764"/>
    </source>
</evidence>
<accession>A0A926Z483</accession>
<dbReference type="SUPFAM" id="SSF53850">
    <property type="entry name" value="Periplasmic binding protein-like II"/>
    <property type="match status" value="1"/>
</dbReference>
<dbReference type="NCBIfam" id="TIGR00971">
    <property type="entry name" value="3a0106s03"/>
    <property type="match status" value="1"/>
</dbReference>
<evidence type="ECO:0000256" key="3">
    <source>
        <dbReference type="ARBA" id="ARBA00022448"/>
    </source>
</evidence>
<evidence type="ECO:0000256" key="2">
    <source>
        <dbReference type="ARBA" id="ARBA00006099"/>
    </source>
</evidence>
<gene>
    <name evidence="7" type="ORF">H6F44_02105</name>
</gene>
<evidence type="ECO:0000256" key="6">
    <source>
        <dbReference type="SAM" id="MobiDB-lite"/>
    </source>
</evidence>
<keyword evidence="5" id="KW-0574">Periplasm</keyword>
<keyword evidence="4" id="KW-0732">Signal</keyword>
<dbReference type="PANTHER" id="PTHR30368:SF2">
    <property type="entry name" value="SULFATE-BINDING PROTEIN"/>
    <property type="match status" value="1"/>
</dbReference>
<proteinExistence type="inferred from homology"/>
<feature type="region of interest" description="Disordered" evidence="6">
    <location>
        <begin position="55"/>
        <end position="78"/>
    </location>
</feature>
<dbReference type="EMBL" id="JACJPY010000004">
    <property type="protein sequence ID" value="MBD2148926.1"/>
    <property type="molecule type" value="Genomic_DNA"/>
</dbReference>
<dbReference type="AlphaFoldDB" id="A0A926Z483"/>
<evidence type="ECO:0000313" key="8">
    <source>
        <dbReference type="Proteomes" id="UP000631421"/>
    </source>
</evidence>
<comment type="similarity">
    <text evidence="2">Belongs to the prokaryotic sulfate-binding protein family.</text>
</comment>
<comment type="caution">
    <text evidence="7">The sequence shown here is derived from an EMBL/GenBank/DDBJ whole genome shotgun (WGS) entry which is preliminary data.</text>
</comment>
<dbReference type="GO" id="GO:1902358">
    <property type="term" value="P:sulfate transmembrane transport"/>
    <property type="evidence" value="ECO:0007669"/>
    <property type="project" value="InterPro"/>
</dbReference>
<name>A0A926Z483_9CYAN</name>
<feature type="compositionally biased region" description="Low complexity" evidence="6">
    <location>
        <begin position="64"/>
        <end position="78"/>
    </location>
</feature>
<dbReference type="CDD" id="cd01005">
    <property type="entry name" value="PBP2_CysP"/>
    <property type="match status" value="1"/>
</dbReference>
<comment type="subcellular location">
    <subcellularLocation>
        <location evidence="1">Periplasm</location>
    </subcellularLocation>
</comment>
<dbReference type="PANTHER" id="PTHR30368">
    <property type="entry name" value="SULFATE-BINDING PROTEIN"/>
    <property type="match status" value="1"/>
</dbReference>
<evidence type="ECO:0000256" key="4">
    <source>
        <dbReference type="ARBA" id="ARBA00022729"/>
    </source>
</evidence>
<protein>
    <submittedName>
        <fullName evidence="7">Sulfate ABC transporter substrate-binding protein</fullName>
    </submittedName>
</protein>
<reference evidence="7" key="2">
    <citation type="submission" date="2020-08" db="EMBL/GenBank/DDBJ databases">
        <authorList>
            <person name="Chen M."/>
            <person name="Teng W."/>
            <person name="Zhao L."/>
            <person name="Hu C."/>
            <person name="Zhou Y."/>
            <person name="Han B."/>
            <person name="Song L."/>
            <person name="Shu W."/>
        </authorList>
    </citation>
    <scope>NUCLEOTIDE SEQUENCE</scope>
    <source>
        <strain evidence="7">FACHB-1277</strain>
    </source>
</reference>
<keyword evidence="3" id="KW-0813">Transport</keyword>
<evidence type="ECO:0000313" key="7">
    <source>
        <dbReference type="EMBL" id="MBD2148926.1"/>
    </source>
</evidence>
<dbReference type="Pfam" id="PF13531">
    <property type="entry name" value="SBP_bac_11"/>
    <property type="match status" value="1"/>
</dbReference>
<dbReference type="Gene3D" id="3.40.190.10">
    <property type="entry name" value="Periplasmic binding protein-like II"/>
    <property type="match status" value="2"/>
</dbReference>
<sequence length="392" mass="42835">MSSRYQQPLGKSKSAMQAIASLVSNTFNNLWRRKFISFFLAGALISVTMAACTATTPTPPPTASPASQTTTAASPTGAPKKDVELTLVSFAVTKQAHENIIPKFVEKWQKEQNQKVIFRQSYGGSGSQTRAVIDGLEADVVHLALAADTSKIEKAGLIDKGWEQEYPNDGIVSKSVPVIVTRDGNPKNIKDWADLEKDGVSLITADPKTSGVARWNFLALWNAAFKKGGSDEKALEALTRVYTNVPILTKDAREATDAFFKQGQGDALINYENEIILASQKGTKVNYVIPEVNFSIDNPIAVVDKNVAKHGNKEVAEAFVKFLYSPEAQTEFAKVGFRPVDETVAKEKQFVEQFPVVKDLATVKDLGGWDAINKKFFADGAAFDQIQAKIKR</sequence>
<dbReference type="RefSeq" id="WP_190349267.1">
    <property type="nucleotide sequence ID" value="NZ_JACJPY010000004.1"/>
</dbReference>
<organism evidence="7 8">
    <name type="scientific">Pseudanabaena cinerea FACHB-1277</name>
    <dbReference type="NCBI Taxonomy" id="2949581"/>
    <lineage>
        <taxon>Bacteria</taxon>
        <taxon>Bacillati</taxon>
        <taxon>Cyanobacteriota</taxon>
        <taxon>Cyanophyceae</taxon>
        <taxon>Pseudanabaenales</taxon>
        <taxon>Pseudanabaenaceae</taxon>
        <taxon>Pseudanabaena</taxon>
        <taxon>Pseudanabaena cinerea</taxon>
    </lineage>
</organism>
<dbReference type="GO" id="GO:0042597">
    <property type="term" value="C:periplasmic space"/>
    <property type="evidence" value="ECO:0007669"/>
    <property type="project" value="UniProtKB-SubCell"/>
</dbReference>